<dbReference type="InterPro" id="IPR016040">
    <property type="entry name" value="NAD(P)-bd_dom"/>
</dbReference>
<dbReference type="PANTHER" id="PTHR43162">
    <property type="match status" value="1"/>
</dbReference>
<dbReference type="eggNOG" id="COG0702">
    <property type="taxonomic scope" value="Bacteria"/>
</dbReference>
<dbReference type="InterPro" id="IPR051604">
    <property type="entry name" value="Ergot_Alk_Oxidoreductase"/>
</dbReference>
<name>A0A1H7I2Z7_STRJI</name>
<sequence length="293" mass="31579">MPAGFAPRTGISAVILLTGVTGTVGREVARLLTPTRPVRVLARDPARLSLPGRDVEVATAAYADHDALLRALEGVRTAFLVTNDPTQPDDSRFLAAAKATGVRHVVKLSAYAVGEEDADDLITRWQRTNEELIRRSGLDWTFLRPRAFMSNALAWAPSIRAEGVVRSLNLSAGNACVNPHDIAEIAARALTEPGHAGRIYPLTGPEAVTPGEQAAHLAAVLQRPIHVQELTTAQAAAQWSRRYPAPVVEALLQSAARQARGLKTTVDPTYEQITGLRARPFRTWAADHATAFT</sequence>
<evidence type="ECO:0000313" key="3">
    <source>
        <dbReference type="Proteomes" id="UP000183015"/>
    </source>
</evidence>
<dbReference type="Gene3D" id="3.40.50.720">
    <property type="entry name" value="NAD(P)-binding Rossmann-like Domain"/>
    <property type="match status" value="1"/>
</dbReference>
<reference evidence="3" key="1">
    <citation type="submission" date="2016-10" db="EMBL/GenBank/DDBJ databases">
        <authorList>
            <person name="Varghese N."/>
        </authorList>
    </citation>
    <scope>NUCLEOTIDE SEQUENCE [LARGE SCALE GENOMIC DNA]</scope>
    <source>
        <strain evidence="3">DSM 45096 / BCRC 16803 / CGMCC 4.1857 / CIP 109030 / JCM 12277 / KCTC 19219 / NBRC 100920 / 33214</strain>
    </source>
</reference>
<protein>
    <submittedName>
        <fullName evidence="2">Uncharacterized conserved protein YbjT, contains NAD(P)-binding and DUF2867 domains</fullName>
    </submittedName>
</protein>
<dbReference type="SUPFAM" id="SSF51735">
    <property type="entry name" value="NAD(P)-binding Rossmann-fold domains"/>
    <property type="match status" value="1"/>
</dbReference>
<dbReference type="Pfam" id="PF13460">
    <property type="entry name" value="NAD_binding_10"/>
    <property type="match status" value="1"/>
</dbReference>
<dbReference type="STRING" id="235985.SAMN05414137_102453"/>
<organism evidence="2 3">
    <name type="scientific">Streptacidiphilus jiangxiensis</name>
    <dbReference type="NCBI Taxonomy" id="235985"/>
    <lineage>
        <taxon>Bacteria</taxon>
        <taxon>Bacillati</taxon>
        <taxon>Actinomycetota</taxon>
        <taxon>Actinomycetes</taxon>
        <taxon>Kitasatosporales</taxon>
        <taxon>Streptomycetaceae</taxon>
        <taxon>Streptacidiphilus</taxon>
    </lineage>
</organism>
<dbReference type="AlphaFoldDB" id="A0A1H7I2Z7"/>
<feature type="domain" description="NAD(P)-binding" evidence="1">
    <location>
        <begin position="19"/>
        <end position="193"/>
    </location>
</feature>
<dbReference type="EMBL" id="FOAZ01000002">
    <property type="protein sequence ID" value="SEK56222.1"/>
    <property type="molecule type" value="Genomic_DNA"/>
</dbReference>
<proteinExistence type="predicted"/>
<dbReference type="PANTHER" id="PTHR43162:SF1">
    <property type="entry name" value="PRESTALK A DIFFERENTIATION PROTEIN A"/>
    <property type="match status" value="1"/>
</dbReference>
<evidence type="ECO:0000259" key="1">
    <source>
        <dbReference type="Pfam" id="PF13460"/>
    </source>
</evidence>
<accession>A0A1H7I2Z7</accession>
<dbReference type="Gene3D" id="3.90.25.10">
    <property type="entry name" value="UDP-galactose 4-epimerase, domain 1"/>
    <property type="match status" value="1"/>
</dbReference>
<evidence type="ECO:0000313" key="2">
    <source>
        <dbReference type="EMBL" id="SEK56222.1"/>
    </source>
</evidence>
<dbReference type="Proteomes" id="UP000183015">
    <property type="component" value="Unassembled WGS sequence"/>
</dbReference>
<gene>
    <name evidence="2" type="ORF">SAMN05414137_102453</name>
</gene>
<keyword evidence="3" id="KW-1185">Reference proteome</keyword>
<dbReference type="InterPro" id="IPR036291">
    <property type="entry name" value="NAD(P)-bd_dom_sf"/>
</dbReference>